<comment type="similarity">
    <text evidence="1">Belongs to the CapA family.</text>
</comment>
<keyword evidence="4" id="KW-1185">Reference proteome</keyword>
<dbReference type="SUPFAM" id="SSF56300">
    <property type="entry name" value="Metallo-dependent phosphatases"/>
    <property type="match status" value="1"/>
</dbReference>
<dbReference type="PANTHER" id="PTHR33393">
    <property type="entry name" value="POLYGLUTAMINE SYNTHESIS ACCESSORY PROTEIN RV0574C-RELATED"/>
    <property type="match status" value="1"/>
</dbReference>
<name>A0ABP7VGI6_9ACTN</name>
<proteinExistence type="inferred from homology"/>
<dbReference type="Gene3D" id="3.60.21.10">
    <property type="match status" value="1"/>
</dbReference>
<dbReference type="EMBL" id="BAAAZG010000011">
    <property type="protein sequence ID" value="GAA4066790.1"/>
    <property type="molecule type" value="Genomic_DNA"/>
</dbReference>
<evidence type="ECO:0000259" key="2">
    <source>
        <dbReference type="SMART" id="SM00854"/>
    </source>
</evidence>
<dbReference type="InterPro" id="IPR029052">
    <property type="entry name" value="Metallo-depent_PP-like"/>
</dbReference>
<reference evidence="4" key="1">
    <citation type="journal article" date="2019" name="Int. J. Syst. Evol. Microbiol.">
        <title>The Global Catalogue of Microorganisms (GCM) 10K type strain sequencing project: providing services to taxonomists for standard genome sequencing and annotation.</title>
        <authorList>
            <consortium name="The Broad Institute Genomics Platform"/>
            <consortium name="The Broad Institute Genome Sequencing Center for Infectious Disease"/>
            <person name="Wu L."/>
            <person name="Ma J."/>
        </authorList>
    </citation>
    <scope>NUCLEOTIDE SEQUENCE [LARGE SCALE GENOMIC DNA]</scope>
    <source>
        <strain evidence="4">JCM 16702</strain>
    </source>
</reference>
<evidence type="ECO:0000313" key="3">
    <source>
        <dbReference type="EMBL" id="GAA4066790.1"/>
    </source>
</evidence>
<organism evidence="3 4">
    <name type="scientific">Actinomadura miaoliensis</name>
    <dbReference type="NCBI Taxonomy" id="430685"/>
    <lineage>
        <taxon>Bacteria</taxon>
        <taxon>Bacillati</taxon>
        <taxon>Actinomycetota</taxon>
        <taxon>Actinomycetes</taxon>
        <taxon>Streptosporangiales</taxon>
        <taxon>Thermomonosporaceae</taxon>
        <taxon>Actinomadura</taxon>
    </lineage>
</organism>
<dbReference type="InterPro" id="IPR052169">
    <property type="entry name" value="CW_Biosynth-Accessory"/>
</dbReference>
<evidence type="ECO:0000313" key="4">
    <source>
        <dbReference type="Proteomes" id="UP001500683"/>
    </source>
</evidence>
<feature type="domain" description="Capsule synthesis protein CapA" evidence="2">
    <location>
        <begin position="4"/>
        <end position="245"/>
    </location>
</feature>
<dbReference type="Proteomes" id="UP001500683">
    <property type="component" value="Unassembled WGS sequence"/>
</dbReference>
<evidence type="ECO:0000256" key="1">
    <source>
        <dbReference type="ARBA" id="ARBA00005662"/>
    </source>
</evidence>
<dbReference type="CDD" id="cd07381">
    <property type="entry name" value="MPP_CapA"/>
    <property type="match status" value="1"/>
</dbReference>
<dbReference type="InterPro" id="IPR019079">
    <property type="entry name" value="Capsule_synth_CapA"/>
</dbReference>
<dbReference type="SMART" id="SM00854">
    <property type="entry name" value="PGA_cap"/>
    <property type="match status" value="1"/>
</dbReference>
<dbReference type="Pfam" id="PF09587">
    <property type="entry name" value="PGA_cap"/>
    <property type="match status" value="1"/>
</dbReference>
<protein>
    <submittedName>
        <fullName evidence="3">CapA family protein</fullName>
    </submittedName>
</protein>
<sequence>MAVTVALAGDTMLGRGVAERLAETGPHALFSDGVREAFAEADLAVLNLECCVSARGRPWPAPGKAFHFRAPPIAVESLTDLGVDCVNLANNHALDFGADALADTREHLAAAGIAAVGAGEDEAHARAPVFLEARDARIAVIGVTDHPADFAAGPHRPGVAYADLAAGTPGRLVDTVRALREEADAVLVMPHWGPNMLPEPLRYVRRAADALAGAGATLVAGTSAHVFQGVAGPVLFDLGDFIDDYVVDRLLRNDLGLLFLVTLERRGEPARLTPVRLEAVPLRLYFARTRLAAGADRRWIGGRFTEACREFGTPVAEDGGRLVVRMG</sequence>
<dbReference type="RefSeq" id="WP_344944572.1">
    <property type="nucleotide sequence ID" value="NZ_BAAAZG010000011.1"/>
</dbReference>
<comment type="caution">
    <text evidence="3">The sequence shown here is derived from an EMBL/GenBank/DDBJ whole genome shotgun (WGS) entry which is preliminary data.</text>
</comment>
<gene>
    <name evidence="3" type="ORF">GCM10022214_21590</name>
</gene>
<accession>A0ABP7VGI6</accession>
<dbReference type="PANTHER" id="PTHR33393:SF13">
    <property type="entry name" value="PGA BIOSYNTHESIS PROTEIN CAPA"/>
    <property type="match status" value="1"/>
</dbReference>